<evidence type="ECO:0000256" key="3">
    <source>
        <dbReference type="ARBA" id="ARBA00022737"/>
    </source>
</evidence>
<evidence type="ECO:0000313" key="6">
    <source>
        <dbReference type="EMBL" id="MDG9700254.1"/>
    </source>
</evidence>
<dbReference type="EMBL" id="JARVII010000028">
    <property type="protein sequence ID" value="MDG9700254.1"/>
    <property type="molecule type" value="Genomic_DNA"/>
</dbReference>
<dbReference type="Gene3D" id="2.60.120.10">
    <property type="entry name" value="Jelly Rolls"/>
    <property type="match status" value="1"/>
</dbReference>
<dbReference type="Pfam" id="PF00132">
    <property type="entry name" value="Hexapep"/>
    <property type="match status" value="1"/>
</dbReference>
<dbReference type="PANTHER" id="PTHR43300">
    <property type="entry name" value="ACETYLTRANSFERASE"/>
    <property type="match status" value="1"/>
</dbReference>
<comment type="similarity">
    <text evidence="1">Belongs to the transferase hexapeptide repeat family.</text>
</comment>
<keyword evidence="7" id="KW-1185">Reference proteome</keyword>
<dbReference type="GO" id="GO:0016746">
    <property type="term" value="F:acyltransferase activity"/>
    <property type="evidence" value="ECO:0007669"/>
    <property type="project" value="UniProtKB-KW"/>
</dbReference>
<evidence type="ECO:0000259" key="5">
    <source>
        <dbReference type="Pfam" id="PF05523"/>
    </source>
</evidence>
<dbReference type="RefSeq" id="WP_279525009.1">
    <property type="nucleotide sequence ID" value="NZ_JARVII010000028.1"/>
</dbReference>
<keyword evidence="2" id="KW-0808">Transferase</keyword>
<accession>A0AAW6RMV1</accession>
<dbReference type="InterPro" id="IPR011004">
    <property type="entry name" value="Trimer_LpxA-like_sf"/>
</dbReference>
<organism evidence="6 7">
    <name type="scientific">Ottowia cancrivicina</name>
    <dbReference type="NCBI Taxonomy" id="3040346"/>
    <lineage>
        <taxon>Bacteria</taxon>
        <taxon>Pseudomonadati</taxon>
        <taxon>Pseudomonadota</taxon>
        <taxon>Betaproteobacteria</taxon>
        <taxon>Burkholderiales</taxon>
        <taxon>Comamonadaceae</taxon>
        <taxon>Ottowia</taxon>
    </lineage>
</organism>
<dbReference type="Proteomes" id="UP001237156">
    <property type="component" value="Unassembled WGS sequence"/>
</dbReference>
<dbReference type="CDD" id="cd20292">
    <property type="entry name" value="cupin_QdtA-like"/>
    <property type="match status" value="1"/>
</dbReference>
<dbReference type="SUPFAM" id="SSF51182">
    <property type="entry name" value="RmlC-like cupins"/>
    <property type="match status" value="1"/>
</dbReference>
<dbReference type="InterPro" id="IPR001451">
    <property type="entry name" value="Hexapep"/>
</dbReference>
<dbReference type="InterPro" id="IPR011051">
    <property type="entry name" value="RmlC_Cupin_sf"/>
</dbReference>
<gene>
    <name evidence="6" type="ORF">QB898_11140</name>
</gene>
<dbReference type="Pfam" id="PF05523">
    <property type="entry name" value="FdtA"/>
    <property type="match status" value="1"/>
</dbReference>
<reference evidence="6 7" key="1">
    <citation type="submission" date="2023-04" db="EMBL/GenBank/DDBJ databases">
        <title>Ottowia paracancer sp. nov., isolated from human stomach.</title>
        <authorList>
            <person name="Song Y."/>
        </authorList>
    </citation>
    <scope>NUCLEOTIDE SEQUENCE [LARGE SCALE GENOMIC DNA]</scope>
    <source>
        <strain evidence="6 7">10c7w1</strain>
    </source>
</reference>
<evidence type="ECO:0000313" key="7">
    <source>
        <dbReference type="Proteomes" id="UP001237156"/>
    </source>
</evidence>
<dbReference type="InterPro" id="IPR050179">
    <property type="entry name" value="Trans_hexapeptide_repeat"/>
</dbReference>
<comment type="caution">
    <text evidence="6">The sequence shown here is derived from an EMBL/GenBank/DDBJ whole genome shotgun (WGS) entry which is preliminary data.</text>
</comment>
<dbReference type="PANTHER" id="PTHR43300:SF4">
    <property type="entry name" value="ACYL-[ACYL-CARRIER-PROTEIN]--UDP-N-ACETYLGLUCOSAMINE O-ACYLTRANSFERASE"/>
    <property type="match status" value="1"/>
</dbReference>
<protein>
    <submittedName>
        <fullName evidence="6">WxcM-like domain-containing protein</fullName>
    </submittedName>
</protein>
<dbReference type="Gene3D" id="2.160.10.10">
    <property type="entry name" value="Hexapeptide repeat proteins"/>
    <property type="match status" value="1"/>
</dbReference>
<dbReference type="InterPro" id="IPR018357">
    <property type="entry name" value="Hexapep_transf_CS"/>
</dbReference>
<feature type="domain" description="Sugar 3,4-ketoisomerase QdtA cupin" evidence="5">
    <location>
        <begin position="125"/>
        <end position="253"/>
    </location>
</feature>
<dbReference type="InterPro" id="IPR014710">
    <property type="entry name" value="RmlC-like_jellyroll"/>
</dbReference>
<sequence>MANIHPSAQLALARVEQGVSAGPLAVAAAGAVLEAGCALAAAACVGEGAVIGAGARVGEGAVVAAGVRVGAQARIEAGAVVTRHVPPRAIVQAQAATIAGYVDTPAHWQAPPAARGGALASVVRGVRLHRLREVQDMRGDLCAAELGRDLPFVVRRSFLIYNVPNAEVRGEHAHRQCEQFLMAVKGSVRVRVDDGRQREEFCLDSPGLGLHLPPMVWGTQYRYSEGAMLLVLASLPYDPADYIRDYGEFLALAKELA</sequence>
<evidence type="ECO:0000256" key="2">
    <source>
        <dbReference type="ARBA" id="ARBA00022679"/>
    </source>
</evidence>
<evidence type="ECO:0000256" key="1">
    <source>
        <dbReference type="ARBA" id="ARBA00007274"/>
    </source>
</evidence>
<dbReference type="AlphaFoldDB" id="A0AAW6RMV1"/>
<evidence type="ECO:0000256" key="4">
    <source>
        <dbReference type="ARBA" id="ARBA00023315"/>
    </source>
</evidence>
<keyword evidence="3" id="KW-0677">Repeat</keyword>
<dbReference type="SUPFAM" id="SSF51161">
    <property type="entry name" value="Trimeric LpxA-like enzymes"/>
    <property type="match status" value="1"/>
</dbReference>
<name>A0AAW6RMV1_9BURK</name>
<dbReference type="InterPro" id="IPR008894">
    <property type="entry name" value="QdtA_cupin_dom"/>
</dbReference>
<dbReference type="PROSITE" id="PS00101">
    <property type="entry name" value="HEXAPEP_TRANSFERASES"/>
    <property type="match status" value="2"/>
</dbReference>
<proteinExistence type="inferred from homology"/>
<keyword evidence="4" id="KW-0012">Acyltransferase</keyword>